<name>A0ABR6YQ04_9BURK</name>
<dbReference type="NCBIfam" id="TIGR01845">
    <property type="entry name" value="outer_NodT"/>
    <property type="match status" value="1"/>
</dbReference>
<keyword evidence="2" id="KW-0472">Membrane</keyword>
<dbReference type="RefSeq" id="WP_186863484.1">
    <property type="nucleotide sequence ID" value="NZ_JACOGC010000005.1"/>
</dbReference>
<dbReference type="Pfam" id="PF02321">
    <property type="entry name" value="OEP"/>
    <property type="match status" value="2"/>
</dbReference>
<accession>A0ABR6YQ04</accession>
<dbReference type="SUPFAM" id="SSF56954">
    <property type="entry name" value="Outer membrane efflux proteins (OEP)"/>
    <property type="match status" value="1"/>
</dbReference>
<protein>
    <submittedName>
        <fullName evidence="3">Efflux transporter outer membrane subunit</fullName>
    </submittedName>
</protein>
<keyword evidence="2" id="KW-0812">Transmembrane</keyword>
<comment type="similarity">
    <text evidence="1 2">Belongs to the outer membrane factor (OMF) (TC 1.B.17) family.</text>
</comment>
<evidence type="ECO:0000256" key="1">
    <source>
        <dbReference type="ARBA" id="ARBA00007613"/>
    </source>
</evidence>
<sequence>MKLMPPTCAAICLILTACTTHPGYQPPTLTLPEKWQATPEHTAALPENSPWWEAFADPELNQLMAEAEHLNPDIERARTLLRQSRAEYQTISGMRAPVIRGNTILKREHESANVDASTFSLPGETSNLFQAGFDASWELDLFGVRRQLSDAASAELDATQAGLNAMRVSILAEIARNYIDLRKAEILMALAQEDVDIAQDMLTLVRSRSASGFVAGIDLMTAETELISAQMASEPPRVMRNAALNRLNVLLGRYPGELQIKIINRLPVTPHTLPSALPSDLLRQRPDIQAAERHLAAASARLGAAQADWYPRFSLLGQIGLASSAFGNLADGASRIWRIGPSLSWPILRSGQIATTIQVRDAEQQHALIRYRQAILQAMEDVENSLTSYAHEQKLQAQQLTNVAHAKSRLELTEARYAAGLSDYRVVLTARHVWTAARQDQIRSTAALAYNWIAINKAFAGRFNDIPAESPIVHSEACNQKHTPGNASCTTSH</sequence>
<proteinExistence type="inferred from homology"/>
<keyword evidence="2" id="KW-0564">Palmitate</keyword>
<dbReference type="InterPro" id="IPR003423">
    <property type="entry name" value="OMP_efflux"/>
</dbReference>
<keyword evidence="4" id="KW-1185">Reference proteome</keyword>
<comment type="subcellular location">
    <subcellularLocation>
        <location evidence="2">Cell membrane</location>
        <topology evidence="2">Lipid-anchor</topology>
    </subcellularLocation>
</comment>
<organism evidence="3 4">
    <name type="scientific">Undibacterium griseum</name>
    <dbReference type="NCBI Taxonomy" id="2762295"/>
    <lineage>
        <taxon>Bacteria</taxon>
        <taxon>Pseudomonadati</taxon>
        <taxon>Pseudomonadota</taxon>
        <taxon>Betaproteobacteria</taxon>
        <taxon>Burkholderiales</taxon>
        <taxon>Oxalobacteraceae</taxon>
        <taxon>Undibacterium</taxon>
    </lineage>
</organism>
<dbReference type="PROSITE" id="PS51257">
    <property type="entry name" value="PROKAR_LIPOPROTEIN"/>
    <property type="match status" value="1"/>
</dbReference>
<dbReference type="PANTHER" id="PTHR30203">
    <property type="entry name" value="OUTER MEMBRANE CATION EFFLUX PROTEIN"/>
    <property type="match status" value="1"/>
</dbReference>
<dbReference type="PANTHER" id="PTHR30203:SF25">
    <property type="entry name" value="OUTER MEMBRANE PROTEIN-RELATED"/>
    <property type="match status" value="1"/>
</dbReference>
<keyword evidence="2" id="KW-1134">Transmembrane beta strand</keyword>
<keyword evidence="2" id="KW-0449">Lipoprotein</keyword>
<evidence type="ECO:0000313" key="3">
    <source>
        <dbReference type="EMBL" id="MBC3885909.1"/>
    </source>
</evidence>
<dbReference type="InterPro" id="IPR010131">
    <property type="entry name" value="MdtP/NodT-like"/>
</dbReference>
<dbReference type="Gene3D" id="2.20.200.10">
    <property type="entry name" value="Outer membrane efflux proteins (OEP)"/>
    <property type="match status" value="1"/>
</dbReference>
<dbReference type="EMBL" id="JACOGC010000005">
    <property type="protein sequence ID" value="MBC3885909.1"/>
    <property type="molecule type" value="Genomic_DNA"/>
</dbReference>
<dbReference type="Gene3D" id="1.20.1600.10">
    <property type="entry name" value="Outer membrane efflux proteins (OEP)"/>
    <property type="match status" value="1"/>
</dbReference>
<reference evidence="3 4" key="1">
    <citation type="submission" date="2020-08" db="EMBL/GenBank/DDBJ databases">
        <title>Novel species isolated from subtropical streams in China.</title>
        <authorList>
            <person name="Lu H."/>
        </authorList>
    </citation>
    <scope>NUCLEOTIDE SEQUENCE [LARGE SCALE GENOMIC DNA]</scope>
    <source>
        <strain evidence="3 4">FT31W</strain>
    </source>
</reference>
<gene>
    <name evidence="3" type="ORF">H8K27_12270</name>
</gene>
<evidence type="ECO:0000256" key="2">
    <source>
        <dbReference type="RuleBase" id="RU362097"/>
    </source>
</evidence>
<evidence type="ECO:0000313" key="4">
    <source>
        <dbReference type="Proteomes" id="UP000613113"/>
    </source>
</evidence>
<dbReference type="Proteomes" id="UP000613113">
    <property type="component" value="Unassembled WGS sequence"/>
</dbReference>
<comment type="caution">
    <text evidence="3">The sequence shown here is derived from an EMBL/GenBank/DDBJ whole genome shotgun (WGS) entry which is preliminary data.</text>
</comment>